<evidence type="ECO:0000313" key="4">
    <source>
        <dbReference type="EMBL" id="KAK5062139.1"/>
    </source>
</evidence>
<dbReference type="Pfam" id="PF00190">
    <property type="entry name" value="Cupin_1"/>
    <property type="match status" value="2"/>
</dbReference>
<sequence length="426" mass="47604">MAAKNVKKALAEYASSPNGQGPQDKDPYDYVNDPYSDEHGKRPEPWRNGEGAHPIGPRNIAREMQSPDMMRPPSTDHGTLPNMKWSFADSHTRIEEGGWARQTTVRELPTSIELAGVNMRLDEGAIRELHWHKEGEWAYVLEGKVRITALDRKGGNYLGEVEKGDLWYFPAGHPHSLQGLGKGGSEFLLIFDDGNFSEDSTFLLSDWLAHTPKSVLAKNFRVAPEIFQHIPAKERYIFQGSMPGSMEDEDPKKPAIKKSKLEFTHKMLAQKPEQLPGGGTVRITDTSNFPISSTVAAAHVTIPPGGLREMHWHPNADEWSYFIRGRARVTVFASSNSARTFNYMAGDVGIVPKSMGHFVENLSDTEEVEMLEMFRAPKFEDFSLEQWLAATPGRNVAEHILKSDERAGKAFVDALEGGKKPVKPRL</sequence>
<dbReference type="SUPFAM" id="SSF51182">
    <property type="entry name" value="RmlC-like cupins"/>
    <property type="match status" value="1"/>
</dbReference>
<dbReference type="Gene3D" id="2.60.120.10">
    <property type="entry name" value="Jelly Rolls"/>
    <property type="match status" value="2"/>
</dbReference>
<keyword evidence="5" id="KW-1185">Reference proteome</keyword>
<keyword evidence="1" id="KW-0479">Metal-binding</keyword>
<dbReference type="Proteomes" id="UP001345691">
    <property type="component" value="Unassembled WGS sequence"/>
</dbReference>
<gene>
    <name evidence="4" type="ORF">LTR69_004497</name>
</gene>
<evidence type="ECO:0000259" key="3">
    <source>
        <dbReference type="SMART" id="SM00835"/>
    </source>
</evidence>
<dbReference type="PANTHER" id="PTHR35848">
    <property type="entry name" value="OXALATE-BINDING PROTEIN"/>
    <property type="match status" value="1"/>
</dbReference>
<dbReference type="PANTHER" id="PTHR35848:SF9">
    <property type="entry name" value="SLL1358 PROTEIN"/>
    <property type="match status" value="1"/>
</dbReference>
<dbReference type="InterPro" id="IPR017774">
    <property type="entry name" value="Bicupin_oxalate_deCO2ase/Oxase"/>
</dbReference>
<dbReference type="EMBL" id="JAVRRF010000008">
    <property type="protein sequence ID" value="KAK5062139.1"/>
    <property type="molecule type" value="Genomic_DNA"/>
</dbReference>
<feature type="domain" description="Cupin type-1" evidence="3">
    <location>
        <begin position="265"/>
        <end position="408"/>
    </location>
</feature>
<evidence type="ECO:0000313" key="5">
    <source>
        <dbReference type="Proteomes" id="UP001345691"/>
    </source>
</evidence>
<dbReference type="NCBIfam" id="TIGR03404">
    <property type="entry name" value="bicupin_oxalic"/>
    <property type="match status" value="1"/>
</dbReference>
<protein>
    <recommendedName>
        <fullName evidence="3">Cupin type-1 domain-containing protein</fullName>
    </recommendedName>
</protein>
<feature type="compositionally biased region" description="Basic and acidic residues" evidence="2">
    <location>
        <begin position="36"/>
        <end position="47"/>
    </location>
</feature>
<dbReference type="InterPro" id="IPR006045">
    <property type="entry name" value="Cupin_1"/>
</dbReference>
<name>A0ABR0JE12_9EURO</name>
<dbReference type="InterPro" id="IPR011051">
    <property type="entry name" value="RmlC_Cupin_sf"/>
</dbReference>
<reference evidence="4 5" key="1">
    <citation type="submission" date="2023-08" db="EMBL/GenBank/DDBJ databases">
        <title>Black Yeasts Isolated from many extreme environments.</title>
        <authorList>
            <person name="Coleine C."/>
            <person name="Stajich J.E."/>
            <person name="Selbmann L."/>
        </authorList>
    </citation>
    <scope>NUCLEOTIDE SEQUENCE [LARGE SCALE GENOMIC DNA]</scope>
    <source>
        <strain evidence="4 5">CCFEE 6328</strain>
    </source>
</reference>
<organism evidence="4 5">
    <name type="scientific">Exophiala sideris</name>
    <dbReference type="NCBI Taxonomy" id="1016849"/>
    <lineage>
        <taxon>Eukaryota</taxon>
        <taxon>Fungi</taxon>
        <taxon>Dikarya</taxon>
        <taxon>Ascomycota</taxon>
        <taxon>Pezizomycotina</taxon>
        <taxon>Eurotiomycetes</taxon>
        <taxon>Chaetothyriomycetidae</taxon>
        <taxon>Chaetothyriales</taxon>
        <taxon>Herpotrichiellaceae</taxon>
        <taxon>Exophiala</taxon>
    </lineage>
</organism>
<dbReference type="InterPro" id="IPR051610">
    <property type="entry name" value="GPI/OXD"/>
</dbReference>
<dbReference type="SMART" id="SM00835">
    <property type="entry name" value="Cupin_1"/>
    <property type="match status" value="2"/>
</dbReference>
<proteinExistence type="predicted"/>
<feature type="domain" description="Cupin type-1" evidence="3">
    <location>
        <begin position="86"/>
        <end position="228"/>
    </location>
</feature>
<dbReference type="CDD" id="cd20304">
    <property type="entry name" value="cupin_OxDC_N"/>
    <property type="match status" value="1"/>
</dbReference>
<accession>A0ABR0JE12</accession>
<dbReference type="InterPro" id="IPR014710">
    <property type="entry name" value="RmlC-like_jellyroll"/>
</dbReference>
<evidence type="ECO:0000256" key="2">
    <source>
        <dbReference type="SAM" id="MobiDB-lite"/>
    </source>
</evidence>
<evidence type="ECO:0000256" key="1">
    <source>
        <dbReference type="ARBA" id="ARBA00022723"/>
    </source>
</evidence>
<comment type="caution">
    <text evidence="4">The sequence shown here is derived from an EMBL/GenBank/DDBJ whole genome shotgun (WGS) entry which is preliminary data.</text>
</comment>
<feature type="region of interest" description="Disordered" evidence="2">
    <location>
        <begin position="1"/>
        <end position="58"/>
    </location>
</feature>
<dbReference type="CDD" id="cd20305">
    <property type="entry name" value="cupin_OxDC_C"/>
    <property type="match status" value="1"/>
</dbReference>